<evidence type="ECO:0000313" key="5">
    <source>
        <dbReference type="Proteomes" id="UP000694941"/>
    </source>
</evidence>
<dbReference type="Proteomes" id="UP000694941">
    <property type="component" value="Unplaced"/>
</dbReference>
<dbReference type="EC" id="2.1.1.57" evidence="1"/>
<comment type="function">
    <text evidence="1">S-adenosyl-L-methionine-dependent methyltransferase that mediates RNA cap1 2'-O-ribose methylation to the 5'-cap structure of RNAs. Methylates the ribose of the first nucleotide of a m(7)GpppG-capped mRNA to produce m(7)GpppNmp (cap1).</text>
</comment>
<dbReference type="InterPro" id="IPR050851">
    <property type="entry name" value="mRNA_Cap_2O-Ribose_MeTrfase"/>
</dbReference>
<keyword evidence="1" id="KW-0489">Methyltransferase</keyword>
<dbReference type="SUPFAM" id="SSF53335">
    <property type="entry name" value="S-adenosyl-L-methionine-dependent methyltransferases"/>
    <property type="match status" value="1"/>
</dbReference>
<dbReference type="InterPro" id="IPR025816">
    <property type="entry name" value="RrmJ-type_MeTrfase"/>
</dbReference>
<dbReference type="InterPro" id="IPR002877">
    <property type="entry name" value="RNA_MeTrfase_FtsJ_dom"/>
</dbReference>
<dbReference type="PROSITE" id="PS51613">
    <property type="entry name" value="SAM_MT_RRMJ"/>
    <property type="match status" value="1"/>
</dbReference>
<evidence type="ECO:0000313" key="6">
    <source>
        <dbReference type="RefSeq" id="XP_013788434.2"/>
    </source>
</evidence>
<keyword evidence="1" id="KW-0507">mRNA processing</keyword>
<feature type="compositionally biased region" description="Basic and acidic residues" evidence="2">
    <location>
        <begin position="29"/>
        <end position="46"/>
    </location>
</feature>
<comment type="catalytic activity">
    <reaction evidence="1">
        <text>a 5'-end (N(7)-methyl 5'-triphosphoguanosine)-ribonucleoside in mRNA + S-adenosyl-L-methionine = a 5'-end (N(7)-methyl 5'-triphosphoguanosine)-(2'-O-methyl-ribonucleoside) in mRNA + S-adenosyl-L-homocysteine + H(+)</text>
        <dbReference type="Rhea" id="RHEA:67020"/>
        <dbReference type="Rhea" id="RHEA-COMP:17167"/>
        <dbReference type="Rhea" id="RHEA-COMP:17168"/>
        <dbReference type="ChEBI" id="CHEBI:15378"/>
        <dbReference type="ChEBI" id="CHEBI:57856"/>
        <dbReference type="ChEBI" id="CHEBI:59789"/>
        <dbReference type="ChEBI" id="CHEBI:156461"/>
        <dbReference type="ChEBI" id="CHEBI:167609"/>
        <dbReference type="EC" id="2.1.1.57"/>
    </reaction>
</comment>
<protein>
    <recommendedName>
        <fullName evidence="1">Cap-specific mRNA (nucleoside-2'-O-)-methyltransferase 1</fullName>
        <ecNumber evidence="1">2.1.1.57</ecNumber>
    </recommendedName>
    <alternativeName>
        <fullName evidence="1">Cap1 2'O-ribose methyltransferase 1</fullName>
    </alternativeName>
</protein>
<dbReference type="Pfam" id="PF01585">
    <property type="entry name" value="G-patch"/>
    <property type="match status" value="1"/>
</dbReference>
<dbReference type="PANTHER" id="PTHR16121:SF0">
    <property type="entry name" value="CAP-SPECIFIC MRNA (NUCLEOSIDE-2'-O-)-METHYLTRANSFERASE 1"/>
    <property type="match status" value="1"/>
</dbReference>
<feature type="region of interest" description="Disordered" evidence="2">
    <location>
        <begin position="1"/>
        <end position="63"/>
    </location>
</feature>
<name>A0ABM1BTM7_LIMPO</name>
<dbReference type="Gene3D" id="3.40.50.12760">
    <property type="match status" value="1"/>
</dbReference>
<sequence length="404" mass="46014">MSRGHTLSGSSSSEDEIPSFKQPIKKRPHELTAYHFSRSDSSHDSDKDEDSPVPLKKKYGLDTGSESIKNKVSSVGNDFAKRMMNKMGFEAGKGLGKYGQGRTDVVELSKQRGRRGFGLHLEGLEPCNVSWDFEAEKVSAEERVLWMPECHDDPPEMQELRQWMVEGPKKLTIDDETHFCDPEVLKNVLGLKTVFDQLESEEMRRARTRSNPFETIRGVIFQNRAAMKMSNMDAIFDFMFTNPTDEKGNSLILSNELLYFADVCAGPGGFSEYVLWRKGWHAKGYGFTLKGPNDFKLEEFFAGPPETFEPYYGVGGVEGDGDIYVPENLREFRRFVMENTDGRGLHFVMADGGFSVEGQENIQEILSKRLYLCQFLCALSVLRTGRYLFFKFVNFTISFEYFVS</sequence>
<comment type="subcellular location">
    <subcellularLocation>
        <location evidence="1">Nucleus</location>
    </subcellularLocation>
</comment>
<evidence type="ECO:0000256" key="2">
    <source>
        <dbReference type="SAM" id="MobiDB-lite"/>
    </source>
</evidence>
<keyword evidence="1" id="KW-0808">Transferase</keyword>
<dbReference type="InterPro" id="IPR029063">
    <property type="entry name" value="SAM-dependent_MTases_sf"/>
</dbReference>
<feature type="non-terminal residue" evidence="6">
    <location>
        <position position="404"/>
    </location>
</feature>
<keyword evidence="1" id="KW-0506">mRNA capping</keyword>
<keyword evidence="5" id="KW-1185">Reference proteome</keyword>
<organism evidence="5 6">
    <name type="scientific">Limulus polyphemus</name>
    <name type="common">Atlantic horseshoe crab</name>
    <dbReference type="NCBI Taxonomy" id="6850"/>
    <lineage>
        <taxon>Eukaryota</taxon>
        <taxon>Metazoa</taxon>
        <taxon>Ecdysozoa</taxon>
        <taxon>Arthropoda</taxon>
        <taxon>Chelicerata</taxon>
        <taxon>Merostomata</taxon>
        <taxon>Xiphosura</taxon>
        <taxon>Limulidae</taxon>
        <taxon>Limulus</taxon>
    </lineage>
</organism>
<dbReference type="PROSITE" id="PS50174">
    <property type="entry name" value="G_PATCH"/>
    <property type="match status" value="1"/>
</dbReference>
<feature type="domain" description="RrmJ-type SAM-dependent 2'-O-MTase" evidence="4">
    <location>
        <begin position="220"/>
        <end position="383"/>
    </location>
</feature>
<keyword evidence="1" id="KW-0949">S-adenosyl-L-methionine</keyword>
<reference evidence="6" key="1">
    <citation type="submission" date="2025-08" db="UniProtKB">
        <authorList>
            <consortium name="RefSeq"/>
        </authorList>
    </citation>
    <scope>IDENTIFICATION</scope>
    <source>
        <tissue evidence="6">Muscle</tissue>
    </source>
</reference>
<dbReference type="Pfam" id="PF01728">
    <property type="entry name" value="FtsJ"/>
    <property type="match status" value="1"/>
</dbReference>
<dbReference type="GeneID" id="106472344"/>
<accession>A0ABM1BTM7</accession>
<dbReference type="RefSeq" id="XP_013788434.2">
    <property type="nucleotide sequence ID" value="XM_013932980.2"/>
</dbReference>
<evidence type="ECO:0000259" key="3">
    <source>
        <dbReference type="PROSITE" id="PS50174"/>
    </source>
</evidence>
<proteinExistence type="predicted"/>
<dbReference type="InterPro" id="IPR000467">
    <property type="entry name" value="G_patch_dom"/>
</dbReference>
<dbReference type="SMART" id="SM00443">
    <property type="entry name" value="G_patch"/>
    <property type="match status" value="1"/>
</dbReference>
<evidence type="ECO:0000259" key="4">
    <source>
        <dbReference type="PROSITE" id="PS51613"/>
    </source>
</evidence>
<evidence type="ECO:0000256" key="1">
    <source>
        <dbReference type="RuleBase" id="RU368012"/>
    </source>
</evidence>
<feature type="domain" description="G-patch" evidence="3">
    <location>
        <begin position="76"/>
        <end position="122"/>
    </location>
</feature>
<gene>
    <name evidence="6" type="primary">LOC106472344</name>
</gene>
<keyword evidence="1" id="KW-0539">Nucleus</keyword>
<dbReference type="PANTHER" id="PTHR16121">
    <property type="entry name" value="CAP-SPECIFIC MRNA (NUCLEOSIDE-2'-O-)-METHYLTRANSFERASE 1-RELATED"/>
    <property type="match status" value="1"/>
</dbReference>